<evidence type="ECO:0000313" key="6">
    <source>
        <dbReference type="Proteomes" id="UP000198867"/>
    </source>
</evidence>
<dbReference type="SMART" id="SM00342">
    <property type="entry name" value="HTH_ARAC"/>
    <property type="match status" value="1"/>
</dbReference>
<dbReference type="EMBL" id="FOVM01000004">
    <property type="protein sequence ID" value="SFN71055.1"/>
    <property type="molecule type" value="Genomic_DNA"/>
</dbReference>
<dbReference type="STRING" id="995034.SAMN05216219_1807"/>
<dbReference type="GO" id="GO:0003700">
    <property type="term" value="F:DNA-binding transcription factor activity"/>
    <property type="evidence" value="ECO:0007669"/>
    <property type="project" value="InterPro"/>
</dbReference>
<dbReference type="AlphaFoldDB" id="A0A1I5B8L5"/>
<dbReference type="PROSITE" id="PS01124">
    <property type="entry name" value="HTH_ARAC_FAMILY_2"/>
    <property type="match status" value="1"/>
</dbReference>
<dbReference type="GO" id="GO:0043565">
    <property type="term" value="F:sequence-specific DNA binding"/>
    <property type="evidence" value="ECO:0007669"/>
    <property type="project" value="InterPro"/>
</dbReference>
<keyword evidence="6" id="KW-1185">Reference proteome</keyword>
<evidence type="ECO:0000313" key="5">
    <source>
        <dbReference type="EMBL" id="SFN71055.1"/>
    </source>
</evidence>
<keyword evidence="3" id="KW-0804">Transcription</keyword>
<name>A0A1I5B8L5_9MICO</name>
<dbReference type="RefSeq" id="WP_245762468.1">
    <property type="nucleotide sequence ID" value="NZ_FOVM01000004.1"/>
</dbReference>
<organism evidence="5 6">
    <name type="scientific">Mycetocola miduiensis</name>
    <dbReference type="NCBI Taxonomy" id="995034"/>
    <lineage>
        <taxon>Bacteria</taxon>
        <taxon>Bacillati</taxon>
        <taxon>Actinomycetota</taxon>
        <taxon>Actinomycetes</taxon>
        <taxon>Micrococcales</taxon>
        <taxon>Microbacteriaceae</taxon>
        <taxon>Mycetocola</taxon>
    </lineage>
</organism>
<evidence type="ECO:0000256" key="3">
    <source>
        <dbReference type="ARBA" id="ARBA00023163"/>
    </source>
</evidence>
<proteinExistence type="predicted"/>
<reference evidence="6" key="1">
    <citation type="submission" date="2016-10" db="EMBL/GenBank/DDBJ databases">
        <authorList>
            <person name="Varghese N."/>
            <person name="Submissions S."/>
        </authorList>
    </citation>
    <scope>NUCLEOTIDE SEQUENCE [LARGE SCALE GENOMIC DNA]</scope>
    <source>
        <strain evidence="6">CGMCC 1.11101</strain>
    </source>
</reference>
<protein>
    <submittedName>
        <fullName evidence="5">AraC-binding-like domain-containing protein</fullName>
    </submittedName>
</protein>
<gene>
    <name evidence="5" type="ORF">SAMN05216219_1807</name>
</gene>
<dbReference type="InterPro" id="IPR035418">
    <property type="entry name" value="AraC-bd_2"/>
</dbReference>
<feature type="domain" description="HTH araC/xylS-type" evidence="4">
    <location>
        <begin position="236"/>
        <end position="337"/>
    </location>
</feature>
<dbReference type="InterPro" id="IPR018060">
    <property type="entry name" value="HTH_AraC"/>
</dbReference>
<evidence type="ECO:0000256" key="2">
    <source>
        <dbReference type="ARBA" id="ARBA00023125"/>
    </source>
</evidence>
<evidence type="ECO:0000256" key="1">
    <source>
        <dbReference type="ARBA" id="ARBA00023015"/>
    </source>
</evidence>
<dbReference type="Pfam" id="PF12833">
    <property type="entry name" value="HTH_18"/>
    <property type="match status" value="1"/>
</dbReference>
<dbReference type="SUPFAM" id="SSF46689">
    <property type="entry name" value="Homeodomain-like"/>
    <property type="match status" value="1"/>
</dbReference>
<sequence>MYTLTGERERLQSGAHEMFKSRRIASAQGVEETRQVLSDVFLPVELPSARSTSTIGMALNGLTVGGTTCAFLQFRDAVHIETEQAASFHVNIPTAGRARMRAAGQHPVFGTSRTAAVFTPGKPAELHFGERFALIALMISKDQLQLELGNLLGDRAARPLEFEGELDLTSRGGQSILHTVHLIDGAASRADGPLTHPLAAQQLERSLFQALLFAQPHNYTQALAVPSPAAGRLPVAMAVELLRSGPAHPWTVAELAREVSVSVRGLQEGFRRTLDTTPTAYLRRLRLEAVRRDLSAAQPGATSVTDVATRWGFVHLGRFSAVYAQAFGEHPSTTLRR</sequence>
<dbReference type="PANTHER" id="PTHR46796">
    <property type="entry name" value="HTH-TYPE TRANSCRIPTIONAL ACTIVATOR RHAS-RELATED"/>
    <property type="match status" value="1"/>
</dbReference>
<dbReference type="PANTHER" id="PTHR46796:SF12">
    <property type="entry name" value="HTH-TYPE DNA-BINDING TRANSCRIPTIONAL ACTIVATOR EUTR"/>
    <property type="match status" value="1"/>
</dbReference>
<keyword evidence="2" id="KW-0238">DNA-binding</keyword>
<keyword evidence="1" id="KW-0805">Transcription regulation</keyword>
<dbReference type="InterPro" id="IPR050204">
    <property type="entry name" value="AraC_XylS_family_regulators"/>
</dbReference>
<evidence type="ECO:0000259" key="4">
    <source>
        <dbReference type="PROSITE" id="PS01124"/>
    </source>
</evidence>
<dbReference type="InterPro" id="IPR009057">
    <property type="entry name" value="Homeodomain-like_sf"/>
</dbReference>
<dbReference type="Gene3D" id="1.10.10.60">
    <property type="entry name" value="Homeodomain-like"/>
    <property type="match status" value="1"/>
</dbReference>
<dbReference type="Proteomes" id="UP000198867">
    <property type="component" value="Unassembled WGS sequence"/>
</dbReference>
<dbReference type="Pfam" id="PF14525">
    <property type="entry name" value="AraC_binding_2"/>
    <property type="match status" value="1"/>
</dbReference>
<accession>A0A1I5B8L5</accession>